<keyword evidence="1" id="KW-0812">Transmembrane</keyword>
<organism evidence="2 3">
    <name type="scientific">Cardiocondyla obscurior</name>
    <dbReference type="NCBI Taxonomy" id="286306"/>
    <lineage>
        <taxon>Eukaryota</taxon>
        <taxon>Metazoa</taxon>
        <taxon>Ecdysozoa</taxon>
        <taxon>Arthropoda</taxon>
        <taxon>Hexapoda</taxon>
        <taxon>Insecta</taxon>
        <taxon>Pterygota</taxon>
        <taxon>Neoptera</taxon>
        <taxon>Endopterygota</taxon>
        <taxon>Hymenoptera</taxon>
        <taxon>Apocrita</taxon>
        <taxon>Aculeata</taxon>
        <taxon>Formicoidea</taxon>
        <taxon>Formicidae</taxon>
        <taxon>Myrmicinae</taxon>
        <taxon>Cardiocondyla</taxon>
    </lineage>
</organism>
<comment type="caution">
    <text evidence="2">The sequence shown here is derived from an EMBL/GenBank/DDBJ whole genome shotgun (WGS) entry which is preliminary data.</text>
</comment>
<evidence type="ECO:0000313" key="3">
    <source>
        <dbReference type="Proteomes" id="UP001430953"/>
    </source>
</evidence>
<sequence length="114" mass="13746">MDNILDDSKFLLAMMQWFGLIILWKLKRNERRRYWVHPINENRPVYDLTMFFHYTQMNVDTFYKLLDMVYLATGDQILSIALTYQIGESMTYNVILKTTEIIINVLLLIYLKNI</sequence>
<reference evidence="2 3" key="1">
    <citation type="submission" date="2023-03" db="EMBL/GenBank/DDBJ databases">
        <title>High recombination rates correlate with genetic variation in Cardiocondyla obscurior ants.</title>
        <authorList>
            <person name="Errbii M."/>
        </authorList>
    </citation>
    <scope>NUCLEOTIDE SEQUENCE [LARGE SCALE GENOMIC DNA]</scope>
    <source>
        <strain evidence="2">Alpha-2009</strain>
        <tissue evidence="2">Whole body</tissue>
    </source>
</reference>
<gene>
    <name evidence="2" type="ORF">PUN28_010485</name>
</gene>
<keyword evidence="3" id="KW-1185">Reference proteome</keyword>
<name>A0AAW2FLB2_9HYME</name>
<feature type="transmembrane region" description="Helical" evidence="1">
    <location>
        <begin position="6"/>
        <end position="24"/>
    </location>
</feature>
<keyword evidence="1" id="KW-1133">Transmembrane helix</keyword>
<accession>A0AAW2FLB2</accession>
<dbReference type="EMBL" id="JADYXP020000010">
    <property type="protein sequence ID" value="KAL0114952.1"/>
    <property type="molecule type" value="Genomic_DNA"/>
</dbReference>
<evidence type="ECO:0000256" key="1">
    <source>
        <dbReference type="SAM" id="Phobius"/>
    </source>
</evidence>
<proteinExistence type="predicted"/>
<dbReference type="Proteomes" id="UP001430953">
    <property type="component" value="Unassembled WGS sequence"/>
</dbReference>
<dbReference type="AlphaFoldDB" id="A0AAW2FLB2"/>
<protein>
    <submittedName>
        <fullName evidence="2">Uncharacterized protein</fullName>
    </submittedName>
</protein>
<evidence type="ECO:0000313" key="2">
    <source>
        <dbReference type="EMBL" id="KAL0114952.1"/>
    </source>
</evidence>
<keyword evidence="1" id="KW-0472">Membrane</keyword>